<evidence type="ECO:0000313" key="2">
    <source>
        <dbReference type="Proteomes" id="UP000037460"/>
    </source>
</evidence>
<protein>
    <submittedName>
        <fullName evidence="1">Uncharacterized protein</fullName>
    </submittedName>
</protein>
<dbReference type="AlphaFoldDB" id="A0A0M0JNQ0"/>
<keyword evidence="2" id="KW-1185">Reference proteome</keyword>
<proteinExistence type="predicted"/>
<gene>
    <name evidence="1" type="ORF">Ctob_013966</name>
</gene>
<name>A0A0M0JNQ0_9EUKA</name>
<accession>A0A0M0JNQ0</accession>
<dbReference type="EMBL" id="JWZX01002602">
    <property type="protein sequence ID" value="KOO28216.1"/>
    <property type="molecule type" value="Genomic_DNA"/>
</dbReference>
<sequence length="223" mass="24647">MAYLSGILQLKWNADKVSTIRVTRRKSDSDVYYRQDLTLRSQRVITSSTGEMRYSQKIIVDKVGRNCFCALVTLDPEQPSTAKKPFNTLTVYVGLEQRANDVNIYAAGVMEVNRKVVPNLVIFDASGIAGDMAGKGTLWLSGHFMERKRAAAAAASQRATDHAEKAAVLRVAEMLSDLGQRATRELMAADALRGKVTWDPKTNAFIGHVKCDSRLGFESWAAM</sequence>
<reference evidence="2" key="1">
    <citation type="journal article" date="2015" name="PLoS Genet.">
        <title>Genome Sequence and Transcriptome Analyses of Chrysochromulina tobin: Metabolic Tools for Enhanced Algal Fitness in the Prominent Order Prymnesiales (Haptophyceae).</title>
        <authorList>
            <person name="Hovde B.T."/>
            <person name="Deodato C.R."/>
            <person name="Hunsperger H.M."/>
            <person name="Ryken S.A."/>
            <person name="Yost W."/>
            <person name="Jha R.K."/>
            <person name="Patterson J."/>
            <person name="Monnat R.J. Jr."/>
            <person name="Barlow S.B."/>
            <person name="Starkenburg S.R."/>
            <person name="Cattolico R.A."/>
        </authorList>
    </citation>
    <scope>NUCLEOTIDE SEQUENCE</scope>
    <source>
        <strain evidence="2">CCMP291</strain>
    </source>
</reference>
<comment type="caution">
    <text evidence="1">The sequence shown here is derived from an EMBL/GenBank/DDBJ whole genome shotgun (WGS) entry which is preliminary data.</text>
</comment>
<feature type="non-terminal residue" evidence="1">
    <location>
        <position position="223"/>
    </location>
</feature>
<organism evidence="1 2">
    <name type="scientific">Chrysochromulina tobinii</name>
    <dbReference type="NCBI Taxonomy" id="1460289"/>
    <lineage>
        <taxon>Eukaryota</taxon>
        <taxon>Haptista</taxon>
        <taxon>Haptophyta</taxon>
        <taxon>Prymnesiophyceae</taxon>
        <taxon>Prymnesiales</taxon>
        <taxon>Chrysochromulinaceae</taxon>
        <taxon>Chrysochromulina</taxon>
    </lineage>
</organism>
<dbReference type="Proteomes" id="UP000037460">
    <property type="component" value="Unassembled WGS sequence"/>
</dbReference>
<dbReference type="OrthoDB" id="45729at2759"/>
<evidence type="ECO:0000313" key="1">
    <source>
        <dbReference type="EMBL" id="KOO28216.1"/>
    </source>
</evidence>